<dbReference type="OrthoDB" id="10251094at2759"/>
<reference evidence="2 3" key="1">
    <citation type="submission" date="2019-05" db="EMBL/GenBank/DDBJ databases">
        <title>The compact genome of Giardia muris reveals important steps in the evolution of intestinal protozoan parasites.</title>
        <authorList>
            <person name="Xu F."/>
            <person name="Jimenez-Gonzalez A."/>
            <person name="Einarsson E."/>
            <person name="Astvaldsson A."/>
            <person name="Peirasmaki D."/>
            <person name="Eckmann L."/>
            <person name="Andersson J.O."/>
            <person name="Svard S.G."/>
            <person name="Jerlstrom-Hultqvist J."/>
        </authorList>
    </citation>
    <scope>NUCLEOTIDE SEQUENCE [LARGE SCALE GENOMIC DNA]</scope>
    <source>
        <strain evidence="2 3">Roberts-Thomson</strain>
    </source>
</reference>
<sequence>MTLNITVEESKGGVVGLGVPIHVLAALEGFYPPADYDLVYAFYLCLPKSDEFRLIQSFSVDRRCTLCILVEGFAQLRCDVRVKPRRLTGVGMKVRCPTLVFGMENKDSFTPFNESLDRVLFTATVTLDTRRLGTQTPPCLVIPSNTISPIYVVPEHNIEPQALVRIVVETHEPPQAASAQYTEPRIFPSVRDFSAQGYYLDSKEKSKLFGKRPDDEDICNLRRGYVPPLKELVTTEWEPFPPGENSYIPLFGMVPGKQYEFRHQIMDEASNRQFELKSAIPFYAESVGMKSWLIPYQFIPIFTTDKHDRPFFVSVTGVPTFYENNNYVGDDRNADMFLRISSSGSSEAAIYSAYGQLMVYVHGSVQSGCKIIQCHRTTMLTISAGLCDWLHAGTAVLPEDGVEDLESTTISEDGSTKKKKKSERLIQKASRQTPKVMAELLYRTLNVSSGSDNTFFNQRVVTAILNGTPKYAYSIENVNLSLLRQAYATPDADYRPLVSITHVHVLEDDSLVIAGLAEMELTRERFPSILAKIDQSMEQIGANPKSYSGNDQKVYRRLQGVNSSLLTATILRISAQGDVSDLFYACDLFNDVMSTVQFVEVAWNSNEKGGLIPGFYTESKYALLHSYVSSLDCTQKDCLAVLPRQGGVVRLLYGAFSSFNSPSRMPLPNIAPQTQMLHVPVTIYPSVQPQISTPYAPYAGQSQSQPQLQLQAPQVVPTQQYANPYAQGPYPPATTPYQQPGPTYQTPYVASNPYLKGPTNTPPVSRPLDGGAPETLVGMDALKSAQDSVVLFCARPGFATLSDYMLHKLGFFQPLALSRMHDRLYAVGNTHTGLELIVMTLPYFVELGSKLDVQTEAPIARDEVEPVVIRRVVIQENRTAAVRLLVLQKEDYVVAWADSVSSGWRIAEVRGDALRFASRVLNIGDLALIDAF</sequence>
<protein>
    <submittedName>
        <fullName evidence="2">Uncharacterized protein</fullName>
    </submittedName>
</protein>
<evidence type="ECO:0000256" key="1">
    <source>
        <dbReference type="SAM" id="MobiDB-lite"/>
    </source>
</evidence>
<comment type="caution">
    <text evidence="2">The sequence shown here is derived from an EMBL/GenBank/DDBJ whole genome shotgun (WGS) entry which is preliminary data.</text>
</comment>
<dbReference type="VEuPathDB" id="GiardiaDB:GMRT_14291"/>
<dbReference type="EMBL" id="VDLU01000001">
    <property type="protein sequence ID" value="TNJ30168.1"/>
    <property type="molecule type" value="Genomic_DNA"/>
</dbReference>
<feature type="region of interest" description="Disordered" evidence="1">
    <location>
        <begin position="407"/>
        <end position="430"/>
    </location>
</feature>
<name>A0A4Z1T3D7_GIAMU</name>
<keyword evidence="3" id="KW-1185">Reference proteome</keyword>
<evidence type="ECO:0000313" key="2">
    <source>
        <dbReference type="EMBL" id="TNJ30168.1"/>
    </source>
</evidence>
<dbReference type="Proteomes" id="UP000315496">
    <property type="component" value="Chromosome 1"/>
</dbReference>
<gene>
    <name evidence="2" type="ORF">GMRT_14291</name>
</gene>
<evidence type="ECO:0000313" key="3">
    <source>
        <dbReference type="Proteomes" id="UP000315496"/>
    </source>
</evidence>
<accession>A0A4Z1T3D7</accession>
<organism evidence="2 3">
    <name type="scientific">Giardia muris</name>
    <dbReference type="NCBI Taxonomy" id="5742"/>
    <lineage>
        <taxon>Eukaryota</taxon>
        <taxon>Metamonada</taxon>
        <taxon>Diplomonadida</taxon>
        <taxon>Hexamitidae</taxon>
        <taxon>Giardiinae</taxon>
        <taxon>Giardia</taxon>
    </lineage>
</organism>
<proteinExistence type="predicted"/>
<dbReference type="AlphaFoldDB" id="A0A4Z1T3D7"/>